<keyword evidence="1" id="KW-0472">Membrane</keyword>
<accession>A0A8J3RQA0</accession>
<sequence>MWALIAAWGVWTLTRRRSRMRFWIPMLLTWVASGALFAWGSWKAVFMFAVASAYPSPEHRWTLALENHAGALAGLLLLVVLLLLLGDREHALRQ</sequence>
<proteinExistence type="predicted"/>
<evidence type="ECO:0000313" key="3">
    <source>
        <dbReference type="Proteomes" id="UP000616724"/>
    </source>
</evidence>
<keyword evidence="1" id="KW-0812">Transmembrane</keyword>
<organism evidence="2 3">
    <name type="scientific">Planobispora longispora</name>
    <dbReference type="NCBI Taxonomy" id="28887"/>
    <lineage>
        <taxon>Bacteria</taxon>
        <taxon>Bacillati</taxon>
        <taxon>Actinomycetota</taxon>
        <taxon>Actinomycetes</taxon>
        <taxon>Streptosporangiales</taxon>
        <taxon>Streptosporangiaceae</taxon>
        <taxon>Planobispora</taxon>
    </lineage>
</organism>
<keyword evidence="1" id="KW-1133">Transmembrane helix</keyword>
<reference evidence="2 3" key="1">
    <citation type="submission" date="2021-01" db="EMBL/GenBank/DDBJ databases">
        <title>Whole genome shotgun sequence of Planobispora longispora NBRC 13918.</title>
        <authorList>
            <person name="Komaki H."/>
            <person name="Tamura T."/>
        </authorList>
    </citation>
    <scope>NUCLEOTIDE SEQUENCE [LARGE SCALE GENOMIC DNA]</scope>
    <source>
        <strain evidence="2 3">NBRC 13918</strain>
    </source>
</reference>
<comment type="caution">
    <text evidence="2">The sequence shown here is derived from an EMBL/GenBank/DDBJ whole genome shotgun (WGS) entry which is preliminary data.</text>
</comment>
<evidence type="ECO:0000313" key="2">
    <source>
        <dbReference type="EMBL" id="GIH79148.1"/>
    </source>
</evidence>
<dbReference type="RefSeq" id="WP_203893627.1">
    <property type="nucleotide sequence ID" value="NZ_BOOH01000046.1"/>
</dbReference>
<feature type="transmembrane region" description="Helical" evidence="1">
    <location>
        <begin position="22"/>
        <end position="49"/>
    </location>
</feature>
<dbReference type="EMBL" id="BOOH01000046">
    <property type="protein sequence ID" value="GIH79148.1"/>
    <property type="molecule type" value="Genomic_DNA"/>
</dbReference>
<gene>
    <name evidence="2" type="ORF">Plo01_55770</name>
</gene>
<feature type="transmembrane region" description="Helical" evidence="1">
    <location>
        <begin position="69"/>
        <end position="86"/>
    </location>
</feature>
<protein>
    <submittedName>
        <fullName evidence="2">Uncharacterized protein</fullName>
    </submittedName>
</protein>
<keyword evidence="3" id="KW-1185">Reference proteome</keyword>
<dbReference type="AlphaFoldDB" id="A0A8J3RQA0"/>
<evidence type="ECO:0000256" key="1">
    <source>
        <dbReference type="SAM" id="Phobius"/>
    </source>
</evidence>
<dbReference type="Proteomes" id="UP000616724">
    <property type="component" value="Unassembled WGS sequence"/>
</dbReference>
<name>A0A8J3RQA0_9ACTN</name>